<organism evidence="2 3">
    <name type="scientific">Planoprotostelium fungivorum</name>
    <dbReference type="NCBI Taxonomy" id="1890364"/>
    <lineage>
        <taxon>Eukaryota</taxon>
        <taxon>Amoebozoa</taxon>
        <taxon>Evosea</taxon>
        <taxon>Variosea</taxon>
        <taxon>Cavosteliida</taxon>
        <taxon>Cavosteliaceae</taxon>
        <taxon>Planoprotostelium</taxon>
    </lineage>
</organism>
<proteinExistence type="predicted"/>
<dbReference type="Pfam" id="PF00443">
    <property type="entry name" value="UCH"/>
    <property type="match status" value="1"/>
</dbReference>
<reference evidence="2 3" key="1">
    <citation type="journal article" date="2018" name="Genome Biol. Evol.">
        <title>Multiple Roots of Fruiting Body Formation in Amoebozoa.</title>
        <authorList>
            <person name="Hillmann F."/>
            <person name="Forbes G."/>
            <person name="Novohradska S."/>
            <person name="Ferling I."/>
            <person name="Riege K."/>
            <person name="Groth M."/>
            <person name="Westermann M."/>
            <person name="Marz M."/>
            <person name="Spaller T."/>
            <person name="Winckler T."/>
            <person name="Schaap P."/>
            <person name="Glockner G."/>
        </authorList>
    </citation>
    <scope>NUCLEOTIDE SEQUENCE [LARGE SCALE GENOMIC DNA]</scope>
    <source>
        <strain evidence="2 3">Jena</strain>
    </source>
</reference>
<name>A0A2P6MY41_9EUKA</name>
<dbReference type="EMBL" id="MDYQ01000312">
    <property type="protein sequence ID" value="PRP76608.1"/>
    <property type="molecule type" value="Genomic_DNA"/>
</dbReference>
<dbReference type="GO" id="GO:0004843">
    <property type="term" value="F:cysteine-type deubiquitinase activity"/>
    <property type="evidence" value="ECO:0007669"/>
    <property type="project" value="InterPro"/>
</dbReference>
<sequence length="560" mass="64383">MIARFQTLFDKARAGYLSTTDLGIVRAFHLHGDRLFVHYQPGQLIRYNVGEKINFVEEYQLGPSLGLSFDHEGTRMALQIKSSELHLRSTEVCQRIRTESPIASFVWIGKDDLLVSRNDGVFEWWDLSKATMHERSVHTVATSLFCSHDIFYAGTETGNKKIIKTDIRLCTSCIAPSWHHTGHAFLYKSNDALIHIWDIRYTSTRAQLCAKAAVDQDIQAAFFNDQVLTMCRSGIGLFVKRPIVSPQGLPNHGTVCFMNTVFQFINWNPQLREEILQSTNESQLRRILRKILDQLESPSPIKKDQHQYLCEEVLKLIGMERQGHQDALEFLLILMSGTSCSIVKCGPVHTCQCSTTDESDGSNPFFWLRCNESTFVDAKHTMERLVAVSQEKQWVGRCIVCYSDKYEEYRFQQPLPNWIFFQILRQPDEMFQPLDFPFNMKLRFDKGKLVMIPPLLSVYGTHYMQWYKLNDERAETYNDSDEVRNAFDQEVQAACTSVVALSYRIDFALKGCNLQRRPKDEQATQLRSTLMDSSSIRYAGRLYSTTASRTVSMSHSQKGA</sequence>
<dbReference type="PROSITE" id="PS50235">
    <property type="entry name" value="USP_3"/>
    <property type="match status" value="1"/>
</dbReference>
<dbReference type="InterPro" id="IPR036322">
    <property type="entry name" value="WD40_repeat_dom_sf"/>
</dbReference>
<protein>
    <recommendedName>
        <fullName evidence="1">USP domain-containing protein</fullName>
    </recommendedName>
</protein>
<evidence type="ECO:0000259" key="1">
    <source>
        <dbReference type="PROSITE" id="PS50235"/>
    </source>
</evidence>
<dbReference type="InterPro" id="IPR001394">
    <property type="entry name" value="Peptidase_C19_UCH"/>
</dbReference>
<dbReference type="GO" id="GO:0016579">
    <property type="term" value="P:protein deubiquitination"/>
    <property type="evidence" value="ECO:0007669"/>
    <property type="project" value="InterPro"/>
</dbReference>
<dbReference type="SUPFAM" id="SSF54001">
    <property type="entry name" value="Cysteine proteinases"/>
    <property type="match status" value="1"/>
</dbReference>
<evidence type="ECO:0000313" key="3">
    <source>
        <dbReference type="Proteomes" id="UP000241769"/>
    </source>
</evidence>
<dbReference type="SUPFAM" id="SSF50978">
    <property type="entry name" value="WD40 repeat-like"/>
    <property type="match status" value="1"/>
</dbReference>
<keyword evidence="3" id="KW-1185">Reference proteome</keyword>
<dbReference type="InterPro" id="IPR038765">
    <property type="entry name" value="Papain-like_cys_pep_sf"/>
</dbReference>
<feature type="domain" description="USP" evidence="1">
    <location>
        <begin position="247"/>
        <end position="506"/>
    </location>
</feature>
<gene>
    <name evidence="2" type="ORF">PROFUN_14985</name>
</gene>
<dbReference type="InParanoid" id="A0A2P6MY41"/>
<dbReference type="Gene3D" id="3.90.70.10">
    <property type="entry name" value="Cysteine proteinases"/>
    <property type="match status" value="1"/>
</dbReference>
<dbReference type="Gene3D" id="2.130.10.10">
    <property type="entry name" value="YVTN repeat-like/Quinoprotein amine dehydrogenase"/>
    <property type="match status" value="1"/>
</dbReference>
<dbReference type="Proteomes" id="UP000241769">
    <property type="component" value="Unassembled WGS sequence"/>
</dbReference>
<comment type="caution">
    <text evidence="2">The sequence shown here is derived from an EMBL/GenBank/DDBJ whole genome shotgun (WGS) entry which is preliminary data.</text>
</comment>
<dbReference type="InterPro" id="IPR028889">
    <property type="entry name" value="USP"/>
</dbReference>
<accession>A0A2P6MY41</accession>
<dbReference type="AlphaFoldDB" id="A0A2P6MY41"/>
<evidence type="ECO:0000313" key="2">
    <source>
        <dbReference type="EMBL" id="PRP76608.1"/>
    </source>
</evidence>
<dbReference type="InterPro" id="IPR015943">
    <property type="entry name" value="WD40/YVTN_repeat-like_dom_sf"/>
</dbReference>